<dbReference type="PANTHER" id="PTHR47505:SF1">
    <property type="entry name" value="DNA UTILIZATION PROTEIN YHGH"/>
    <property type="match status" value="1"/>
</dbReference>
<evidence type="ECO:0000313" key="4">
    <source>
        <dbReference type="Proteomes" id="UP000229600"/>
    </source>
</evidence>
<comment type="caution">
    <text evidence="3">The sequence shown here is derived from an EMBL/GenBank/DDBJ whole genome shotgun (WGS) entry which is preliminary data.</text>
</comment>
<gene>
    <name evidence="3" type="ORF">COV59_01285</name>
</gene>
<feature type="domain" description="Phosphoribosyltransferase" evidence="2">
    <location>
        <begin position="172"/>
        <end position="236"/>
    </location>
</feature>
<reference evidence="3 4" key="1">
    <citation type="submission" date="2017-09" db="EMBL/GenBank/DDBJ databases">
        <title>Depth-based differentiation of microbial function through sediment-hosted aquifers and enrichment of novel symbionts in the deep terrestrial subsurface.</title>
        <authorList>
            <person name="Probst A.J."/>
            <person name="Ladd B."/>
            <person name="Jarett J.K."/>
            <person name="Geller-Mcgrath D.E."/>
            <person name="Sieber C.M."/>
            <person name="Emerson J.B."/>
            <person name="Anantharaman K."/>
            <person name="Thomas B.C."/>
            <person name="Malmstrom R."/>
            <person name="Stieglmeier M."/>
            <person name="Klingl A."/>
            <person name="Woyke T."/>
            <person name="Ryan C.M."/>
            <person name="Banfield J.F."/>
        </authorList>
    </citation>
    <scope>NUCLEOTIDE SEQUENCE [LARGE SCALE GENOMIC DNA]</scope>
    <source>
        <strain evidence="3">CG11_big_fil_rev_8_21_14_0_20_39_34</strain>
    </source>
</reference>
<dbReference type="CDD" id="cd06223">
    <property type="entry name" value="PRTases_typeI"/>
    <property type="match status" value="1"/>
</dbReference>
<dbReference type="Pfam" id="PF00156">
    <property type="entry name" value="Pribosyltran"/>
    <property type="match status" value="1"/>
</dbReference>
<comment type="similarity">
    <text evidence="1">Belongs to the ComF/GntX family.</text>
</comment>
<proteinExistence type="inferred from homology"/>
<dbReference type="EMBL" id="PCWN01000004">
    <property type="protein sequence ID" value="PIR04349.1"/>
    <property type="molecule type" value="Genomic_DNA"/>
</dbReference>
<dbReference type="InterPro" id="IPR000836">
    <property type="entry name" value="PRTase_dom"/>
</dbReference>
<dbReference type="Gene3D" id="3.40.50.2020">
    <property type="match status" value="1"/>
</dbReference>
<dbReference type="PANTHER" id="PTHR47505">
    <property type="entry name" value="DNA UTILIZATION PROTEIN YHGH"/>
    <property type="match status" value="1"/>
</dbReference>
<dbReference type="InterPro" id="IPR051910">
    <property type="entry name" value="ComF/GntX_DNA_util-trans"/>
</dbReference>
<name>A0A2H0N621_9BACT</name>
<dbReference type="Proteomes" id="UP000229600">
    <property type="component" value="Unassembled WGS sequence"/>
</dbReference>
<protein>
    <recommendedName>
        <fullName evidence="2">Phosphoribosyltransferase domain-containing protein</fullName>
    </recommendedName>
</protein>
<sequence length="243" mass="28039">MIIFLGGMKTQLFEPIKHYLLDSVFPLFCLVCQKEGIWMCEPCLQKISSTPVVACPICHKNNQEGFCCSSCKGDSFLFRHFALYPYKNSHVIKKILHIFKYGFVEELGQTIANLIEKDLLIHRDKFINIDMITFVPLHRRRFLERGFNQSEFIAEIVGLLLRKRVQNVLKRVRYTKQQATLSRKKRVQNVRDVFTLEISKMVSGKNILLVDDVYTSGATMQECAKVLRKEGAKKVIGFSLARG</sequence>
<dbReference type="SUPFAM" id="SSF53271">
    <property type="entry name" value="PRTase-like"/>
    <property type="match status" value="1"/>
</dbReference>
<evidence type="ECO:0000313" key="3">
    <source>
        <dbReference type="EMBL" id="PIR04349.1"/>
    </source>
</evidence>
<evidence type="ECO:0000256" key="1">
    <source>
        <dbReference type="ARBA" id="ARBA00008007"/>
    </source>
</evidence>
<dbReference type="InterPro" id="IPR029057">
    <property type="entry name" value="PRTase-like"/>
</dbReference>
<dbReference type="AlphaFoldDB" id="A0A2H0N621"/>
<evidence type="ECO:0000259" key="2">
    <source>
        <dbReference type="Pfam" id="PF00156"/>
    </source>
</evidence>
<accession>A0A2H0N621</accession>
<organism evidence="3 4">
    <name type="scientific">Candidatus Magasanikbacteria bacterium CG11_big_fil_rev_8_21_14_0_20_39_34</name>
    <dbReference type="NCBI Taxonomy" id="1974653"/>
    <lineage>
        <taxon>Bacteria</taxon>
        <taxon>Candidatus Magasanikiibacteriota</taxon>
    </lineage>
</organism>